<keyword evidence="6" id="KW-0812">Transmembrane</keyword>
<comment type="similarity">
    <text evidence="2">Belongs to the cytochrome c oxidase VIIa family.</text>
</comment>
<dbReference type="AlphaFoldDB" id="A0A9J6BZH7"/>
<dbReference type="Proteomes" id="UP001107558">
    <property type="component" value="Chromosome 2"/>
</dbReference>
<dbReference type="Gene3D" id="4.10.91.10">
    <property type="entry name" value="Cytochrome c oxidase, subunit VIIa"/>
    <property type="match status" value="1"/>
</dbReference>
<name>A0A9J6BZH7_POLVA</name>
<comment type="caution">
    <text evidence="7">The sequence shown here is derived from an EMBL/GenBank/DDBJ whole genome shotgun (WGS) entry which is preliminary data.</text>
</comment>
<evidence type="ECO:0000256" key="4">
    <source>
        <dbReference type="ARBA" id="ARBA00023128"/>
    </source>
</evidence>
<evidence type="ECO:0000256" key="2">
    <source>
        <dbReference type="ARBA" id="ARBA00009331"/>
    </source>
</evidence>
<evidence type="ECO:0000256" key="6">
    <source>
        <dbReference type="SAM" id="Phobius"/>
    </source>
</evidence>
<evidence type="ECO:0000256" key="1">
    <source>
        <dbReference type="ARBA" id="ARBA00004273"/>
    </source>
</evidence>
<keyword evidence="5 6" id="KW-0472">Membrane</keyword>
<gene>
    <name evidence="7" type="ORF">PVAND_004914</name>
</gene>
<dbReference type="GO" id="GO:0006123">
    <property type="term" value="P:mitochondrial electron transport, cytochrome c to oxygen"/>
    <property type="evidence" value="ECO:0007669"/>
    <property type="project" value="InterPro"/>
</dbReference>
<comment type="subcellular location">
    <subcellularLocation>
        <location evidence="1">Mitochondrion inner membrane</location>
    </subcellularLocation>
</comment>
<dbReference type="SUPFAM" id="SSF81419">
    <property type="entry name" value="Mitochondrial cytochrome c oxidase subunit VIIa"/>
    <property type="match status" value="1"/>
</dbReference>
<reference evidence="7" key="1">
    <citation type="submission" date="2021-03" db="EMBL/GenBank/DDBJ databases">
        <title>Chromosome level genome of the anhydrobiotic midge Polypedilum vanderplanki.</title>
        <authorList>
            <person name="Yoshida Y."/>
            <person name="Kikawada T."/>
            <person name="Gusev O."/>
        </authorList>
    </citation>
    <scope>NUCLEOTIDE SEQUENCE</scope>
    <source>
        <strain evidence="7">NIAS01</strain>
        <tissue evidence="7">Whole body or cell culture</tissue>
    </source>
</reference>
<dbReference type="GO" id="GO:0005743">
    <property type="term" value="C:mitochondrial inner membrane"/>
    <property type="evidence" value="ECO:0007669"/>
    <property type="project" value="UniProtKB-SubCell"/>
</dbReference>
<feature type="transmembrane region" description="Helical" evidence="6">
    <location>
        <begin position="64"/>
        <end position="85"/>
    </location>
</feature>
<evidence type="ECO:0000313" key="8">
    <source>
        <dbReference type="Proteomes" id="UP001107558"/>
    </source>
</evidence>
<evidence type="ECO:0000256" key="5">
    <source>
        <dbReference type="ARBA" id="ARBA00023136"/>
    </source>
</evidence>
<dbReference type="InterPro" id="IPR036539">
    <property type="entry name" value="Cyt_c_oxidase_su7a_sf"/>
</dbReference>
<proteinExistence type="inferred from homology"/>
<keyword evidence="8" id="KW-1185">Reference proteome</keyword>
<accession>A0A9J6BZH7</accession>
<sequence length="92" mass="10305">MHKTQLLYSKGNFCENYCILTMAGNQAHQNISPNLPEGLRRNMEHFQAKNNIPIHLKGGPLDRILFGSTVVLCGVGVVMLANFIYSMAKKKE</sequence>
<keyword evidence="3" id="KW-0999">Mitochondrion inner membrane</keyword>
<dbReference type="GO" id="GO:0045277">
    <property type="term" value="C:respiratory chain complex IV"/>
    <property type="evidence" value="ECO:0007669"/>
    <property type="project" value="InterPro"/>
</dbReference>
<evidence type="ECO:0000313" key="7">
    <source>
        <dbReference type="EMBL" id="KAG5674971.1"/>
    </source>
</evidence>
<keyword evidence="4" id="KW-0496">Mitochondrion</keyword>
<dbReference type="OrthoDB" id="5966508at2759"/>
<organism evidence="7 8">
    <name type="scientific">Polypedilum vanderplanki</name>
    <name type="common">Sleeping chironomid midge</name>
    <dbReference type="NCBI Taxonomy" id="319348"/>
    <lineage>
        <taxon>Eukaryota</taxon>
        <taxon>Metazoa</taxon>
        <taxon>Ecdysozoa</taxon>
        <taxon>Arthropoda</taxon>
        <taxon>Hexapoda</taxon>
        <taxon>Insecta</taxon>
        <taxon>Pterygota</taxon>
        <taxon>Neoptera</taxon>
        <taxon>Endopterygota</taxon>
        <taxon>Diptera</taxon>
        <taxon>Nematocera</taxon>
        <taxon>Chironomoidea</taxon>
        <taxon>Chironomidae</taxon>
        <taxon>Chironominae</taxon>
        <taxon>Polypedilum</taxon>
        <taxon>Polypedilum</taxon>
    </lineage>
</organism>
<keyword evidence="6" id="KW-1133">Transmembrane helix</keyword>
<protein>
    <submittedName>
        <fullName evidence="7">Uncharacterized protein</fullName>
    </submittedName>
</protein>
<dbReference type="EMBL" id="JADBJN010000002">
    <property type="protein sequence ID" value="KAG5674971.1"/>
    <property type="molecule type" value="Genomic_DNA"/>
</dbReference>
<evidence type="ECO:0000256" key="3">
    <source>
        <dbReference type="ARBA" id="ARBA00022792"/>
    </source>
</evidence>